<dbReference type="Proteomes" id="UP000000559">
    <property type="component" value="Chromosome 1"/>
</dbReference>
<dbReference type="Pfam" id="PF07690">
    <property type="entry name" value="MFS_1"/>
    <property type="match status" value="1"/>
</dbReference>
<dbReference type="InterPro" id="IPR011701">
    <property type="entry name" value="MFS"/>
</dbReference>
<feature type="transmembrane region" description="Helical" evidence="4">
    <location>
        <begin position="119"/>
        <end position="137"/>
    </location>
</feature>
<dbReference type="Gene3D" id="1.20.1250.20">
    <property type="entry name" value="MFS general substrate transporter like domains"/>
    <property type="match status" value="2"/>
</dbReference>
<comment type="subcellular location">
    <subcellularLocation>
        <location evidence="1">Membrane</location>
        <topology evidence="1">Multi-pass membrane protein</topology>
    </subcellularLocation>
</comment>
<feature type="transmembrane region" description="Helical" evidence="4">
    <location>
        <begin position="375"/>
        <end position="395"/>
    </location>
</feature>
<feature type="transmembrane region" description="Helical" evidence="4">
    <location>
        <begin position="248"/>
        <end position="268"/>
    </location>
</feature>
<dbReference type="KEGG" id="cal:CAALFM_C106980CA"/>
<evidence type="ECO:0000256" key="1">
    <source>
        <dbReference type="ARBA" id="ARBA00004141"/>
    </source>
</evidence>
<dbReference type="SUPFAM" id="SSF103473">
    <property type="entry name" value="MFS general substrate transporter"/>
    <property type="match status" value="1"/>
</dbReference>
<evidence type="ECO:0000256" key="4">
    <source>
        <dbReference type="SAM" id="Phobius"/>
    </source>
</evidence>
<feature type="compositionally biased region" description="Polar residues" evidence="3">
    <location>
        <begin position="16"/>
        <end position="31"/>
    </location>
</feature>
<dbReference type="CGD" id="CAL0000197504">
    <property type="gene designation" value="orf19.13590"/>
</dbReference>
<dbReference type="FunCoup" id="A0A1D8PDZ8">
    <property type="interactions" value="151"/>
</dbReference>
<organism evidence="6 7">
    <name type="scientific">Candida albicans (strain SC5314 / ATCC MYA-2876)</name>
    <name type="common">Yeast</name>
    <dbReference type="NCBI Taxonomy" id="237561"/>
    <lineage>
        <taxon>Eukaryota</taxon>
        <taxon>Fungi</taxon>
        <taxon>Dikarya</taxon>
        <taxon>Ascomycota</taxon>
        <taxon>Saccharomycotina</taxon>
        <taxon>Pichiomycetes</taxon>
        <taxon>Debaryomycetaceae</taxon>
        <taxon>Candida/Lodderomyces clade</taxon>
        <taxon>Candida</taxon>
    </lineage>
</organism>
<reference evidence="6 7" key="1">
    <citation type="journal article" date="2004" name="Proc. Natl. Acad. Sci. U.S.A.">
        <title>The diploid genome sequence of Candida albicans.</title>
        <authorList>
            <person name="Jones T."/>
            <person name="Federspiel N.A."/>
            <person name="Chibana H."/>
            <person name="Dungan J."/>
            <person name="Kalman S."/>
            <person name="Magee B.B."/>
            <person name="Newport G."/>
            <person name="Thorstenson Y.R."/>
            <person name="Agabian N."/>
            <person name="Magee P.T."/>
            <person name="Davis R.W."/>
            <person name="Scherer S."/>
        </authorList>
    </citation>
    <scope>NUCLEOTIDE SEQUENCE [LARGE SCALE GENOMIC DNA]</scope>
    <source>
        <strain evidence="7">SC5314 / ATCC MYA-2876</strain>
    </source>
</reference>
<feature type="transmembrane region" description="Helical" evidence="4">
    <location>
        <begin position="45"/>
        <end position="71"/>
    </location>
</feature>
<keyword evidence="4" id="KW-0472">Membrane</keyword>
<comment type="similarity">
    <text evidence="2">Belongs to the major facilitator superfamily. Monocarboxylate porter (TC 2.A.1.13) family.</text>
</comment>
<dbReference type="GeneID" id="3639565"/>
<evidence type="ECO:0000313" key="5">
    <source>
        <dbReference type="CGD" id="CAL0000197504"/>
    </source>
</evidence>
<name>A0A1D8PDZ8_CANAL</name>
<sequence>MIKTKKNLSSEETTDSIELQQPDTSPEQLESATEKQEHDPDIDGGYAWIILFACVLFNFCTWGMNSGFAIYFANYLSQGTFKGADKMDYSYIGGMAFGVGIFFSPVITVLMGVLGFRSVLIIGNCLQFASLMLASWSTKLWQLYLTQGLMQSFGLAFISIPTITILPQFFKKKRVLAGGIGSAGSGLGGIVFNLAMQKVVDTKNVHWALRAQSIIAFGLTWIAIVLVKTKNSKHNIQFKLFDFGVIKTAPFWLLIFFIITCIFGYVIVLYTLANFTTSLGYTEREGSYVSATIQIGSCVGRPLMGLLSDKYGGATVASVGYFIAGIFCLAMWIPVRNLATVIIFALIMGAIMGAIYGMIAPVVARLFGISKMNVVFSQIWSFMGVAGLFSPVIGVKLTKGSGVGIDPTRYVNCSIFTGVCFIVCSATLLIIRGYVNARDRMMEKEGHTDSDLADYTGVTVPFGSVFPLCLAKSHEKI</sequence>
<evidence type="ECO:0000256" key="2">
    <source>
        <dbReference type="ARBA" id="ARBA00006727"/>
    </source>
</evidence>
<gene>
    <name evidence="6" type="ordered locus">CAALFM_C106980CA</name>
    <name evidence="5" type="ordered locus">orf19.13590</name>
</gene>
<reference evidence="6 7" key="2">
    <citation type="journal article" date="2007" name="Genome Biol.">
        <title>Assembly of the Candida albicans genome into sixteen supercontigs aligned on the eight chromosomes.</title>
        <authorList>
            <person name="van het Hoog M."/>
            <person name="Rast T.J."/>
            <person name="Martchenko M."/>
            <person name="Grindle S."/>
            <person name="Dignard D."/>
            <person name="Hogues H."/>
            <person name="Cuomo C."/>
            <person name="Berriman M."/>
            <person name="Scherer S."/>
            <person name="Magee B.B."/>
            <person name="Whiteway M."/>
            <person name="Chibana H."/>
            <person name="Nantel A."/>
            <person name="Magee P.T."/>
        </authorList>
    </citation>
    <scope>GENOME REANNOTATION</scope>
    <source>
        <strain evidence="7">SC5314 / ATCC MYA-2876</strain>
    </source>
</reference>
<keyword evidence="4" id="KW-1133">Transmembrane helix</keyword>
<dbReference type="eggNOG" id="KOG2504">
    <property type="taxonomic scope" value="Eukaryota"/>
</dbReference>
<feature type="transmembrane region" description="Helical" evidence="4">
    <location>
        <begin position="314"/>
        <end position="335"/>
    </location>
</feature>
<protein>
    <recommendedName>
        <fullName evidence="8">Major facilitator superfamily (MFS) profile domain-containing protein</fullName>
    </recommendedName>
</protein>
<feature type="transmembrane region" description="Helical" evidence="4">
    <location>
        <begin position="91"/>
        <end position="112"/>
    </location>
</feature>
<dbReference type="OrthoDB" id="6499973at2759"/>
<dbReference type="GO" id="GO:0005886">
    <property type="term" value="C:plasma membrane"/>
    <property type="evidence" value="ECO:0000318"/>
    <property type="project" value="GO_Central"/>
</dbReference>
<feature type="region of interest" description="Disordered" evidence="3">
    <location>
        <begin position="1"/>
        <end position="39"/>
    </location>
</feature>
<feature type="transmembrane region" description="Helical" evidence="4">
    <location>
        <begin position="207"/>
        <end position="227"/>
    </location>
</feature>
<feature type="transmembrane region" description="Helical" evidence="4">
    <location>
        <begin position="341"/>
        <end position="363"/>
    </location>
</feature>
<dbReference type="GO" id="GO:0022857">
    <property type="term" value="F:transmembrane transporter activity"/>
    <property type="evidence" value="ECO:0000318"/>
    <property type="project" value="GO_Central"/>
</dbReference>
<feature type="transmembrane region" description="Helical" evidence="4">
    <location>
        <begin position="415"/>
        <end position="435"/>
    </location>
</feature>
<keyword evidence="7" id="KW-1185">Reference proteome</keyword>
<evidence type="ECO:0000256" key="3">
    <source>
        <dbReference type="SAM" id="MobiDB-lite"/>
    </source>
</evidence>
<keyword evidence="4" id="KW-0812">Transmembrane</keyword>
<dbReference type="InParanoid" id="A0A1D8PDZ8"/>
<evidence type="ECO:0000313" key="7">
    <source>
        <dbReference type="Proteomes" id="UP000000559"/>
    </source>
</evidence>
<dbReference type="PANTHER" id="PTHR11360:SF315">
    <property type="entry name" value="TRANSPORTER MCH2-RELATED"/>
    <property type="match status" value="1"/>
</dbReference>
<accession>A0A1D8PDZ8</accession>
<proteinExistence type="inferred from homology"/>
<dbReference type="RefSeq" id="XP_718799.2">
    <property type="nucleotide sequence ID" value="XM_713706.2"/>
</dbReference>
<dbReference type="InterPro" id="IPR036259">
    <property type="entry name" value="MFS_trans_sf"/>
</dbReference>
<dbReference type="SMR" id="A0A1D8PDZ8"/>
<dbReference type="VEuPathDB" id="FungiDB:C1_06980C_A"/>
<reference evidence="6 7" key="3">
    <citation type="journal article" date="2013" name="Genome Biol.">
        <title>Assembly of a phased diploid Candida albicans genome facilitates allele-specific measurements and provides a simple model for repeat and indel structure.</title>
        <authorList>
            <person name="Muzzey D."/>
            <person name="Schwartz K."/>
            <person name="Weissman J.S."/>
            <person name="Sherlock G."/>
        </authorList>
    </citation>
    <scope>NUCLEOTIDE SEQUENCE [LARGE SCALE GENOMIC DNA]</scope>
    <source>
        <strain evidence="7">SC5314 / ATCC MYA-2876</strain>
    </source>
</reference>
<dbReference type="AlphaFoldDB" id="A0A1D8PDZ8"/>
<dbReference type="EMBL" id="CP017623">
    <property type="protein sequence ID" value="AOW26351.1"/>
    <property type="molecule type" value="Genomic_DNA"/>
</dbReference>
<feature type="transmembrane region" description="Helical" evidence="4">
    <location>
        <begin position="143"/>
        <end position="163"/>
    </location>
</feature>
<dbReference type="PANTHER" id="PTHR11360">
    <property type="entry name" value="MONOCARBOXYLATE TRANSPORTER"/>
    <property type="match status" value="1"/>
</dbReference>
<feature type="transmembrane region" description="Helical" evidence="4">
    <location>
        <begin position="175"/>
        <end position="195"/>
    </location>
</feature>
<evidence type="ECO:0008006" key="8">
    <source>
        <dbReference type="Google" id="ProtNLM"/>
    </source>
</evidence>
<evidence type="ECO:0000313" key="6">
    <source>
        <dbReference type="EMBL" id="AOW26351.1"/>
    </source>
</evidence>
<dbReference type="InterPro" id="IPR050327">
    <property type="entry name" value="Proton-linked_MCT"/>
</dbReference>